<sequence>MQPLPLLNENKLDLMVSYSLSSGEEMSVAVVNAFHAANVDVFEKPTQLNDWVNADMFKSVQWTSDRPLYLSTRIWGYRVVITSEEVRIYTTMDLNQRL</sequence>
<accession>A0A7D5P2J2</accession>
<evidence type="ECO:0000313" key="1">
    <source>
        <dbReference type="EMBL" id="QLH75865.1"/>
    </source>
</evidence>
<dbReference type="GeneID" id="56076291"/>
<protein>
    <recommendedName>
        <fullName evidence="3">Halobacterial output domain-containing protein</fullName>
    </recommendedName>
</protein>
<proteinExistence type="predicted"/>
<dbReference type="KEGG" id="hrr:HZS55_00470"/>
<dbReference type="AlphaFoldDB" id="A0A7D5P2J2"/>
<name>A0A7D5P2J2_9EURY</name>
<organism evidence="1 2">
    <name type="scientific">Halosimplex rubrum</name>
    <dbReference type="NCBI Taxonomy" id="869889"/>
    <lineage>
        <taxon>Archaea</taxon>
        <taxon>Methanobacteriati</taxon>
        <taxon>Methanobacteriota</taxon>
        <taxon>Stenosarchaea group</taxon>
        <taxon>Halobacteria</taxon>
        <taxon>Halobacteriales</taxon>
        <taxon>Haloarculaceae</taxon>
        <taxon>Halosimplex</taxon>
    </lineage>
</organism>
<reference evidence="1 2" key="1">
    <citation type="submission" date="2020-07" db="EMBL/GenBank/DDBJ databases">
        <title>Halosimplex pelagicum sp. nov. and Halosimplex rubrum sp. nov., isolated from salted brown alga Laminaria, and emended description of the genus Halosimplex.</title>
        <authorList>
            <person name="Cui H."/>
        </authorList>
    </citation>
    <scope>NUCLEOTIDE SEQUENCE [LARGE SCALE GENOMIC DNA]</scope>
    <source>
        <strain evidence="1 2">R27</strain>
    </source>
</reference>
<keyword evidence="2" id="KW-1185">Reference proteome</keyword>
<evidence type="ECO:0008006" key="3">
    <source>
        <dbReference type="Google" id="ProtNLM"/>
    </source>
</evidence>
<dbReference type="EMBL" id="CP058910">
    <property type="protein sequence ID" value="QLH75865.1"/>
    <property type="molecule type" value="Genomic_DNA"/>
</dbReference>
<gene>
    <name evidence="1" type="ORF">HZS55_00470</name>
</gene>
<dbReference type="OrthoDB" id="351105at2157"/>
<evidence type="ECO:0000313" key="2">
    <source>
        <dbReference type="Proteomes" id="UP000509667"/>
    </source>
</evidence>
<dbReference type="Proteomes" id="UP000509667">
    <property type="component" value="Chromosome"/>
</dbReference>
<dbReference type="RefSeq" id="WP_179909811.1">
    <property type="nucleotide sequence ID" value="NZ_CP058910.1"/>
</dbReference>